<feature type="transmembrane region" description="Helical" evidence="1">
    <location>
        <begin position="24"/>
        <end position="42"/>
    </location>
</feature>
<organism evidence="2 3">
    <name type="scientific">Metschnikowia bicuspidata var. bicuspidata NRRL YB-4993</name>
    <dbReference type="NCBI Taxonomy" id="869754"/>
    <lineage>
        <taxon>Eukaryota</taxon>
        <taxon>Fungi</taxon>
        <taxon>Dikarya</taxon>
        <taxon>Ascomycota</taxon>
        <taxon>Saccharomycotina</taxon>
        <taxon>Pichiomycetes</taxon>
        <taxon>Metschnikowiaceae</taxon>
        <taxon>Metschnikowia</taxon>
    </lineage>
</organism>
<proteinExistence type="predicted"/>
<gene>
    <name evidence="2" type="ORF">METBIDRAFT_96140</name>
</gene>
<protein>
    <submittedName>
        <fullName evidence="2">Uncharacterized protein</fullName>
    </submittedName>
</protein>
<accession>A0A1A0HGL9</accession>
<evidence type="ECO:0000313" key="2">
    <source>
        <dbReference type="EMBL" id="OBA22998.1"/>
    </source>
</evidence>
<comment type="caution">
    <text evidence="2">The sequence shown here is derived from an EMBL/GenBank/DDBJ whole genome shotgun (WGS) entry which is preliminary data.</text>
</comment>
<keyword evidence="3" id="KW-1185">Reference proteome</keyword>
<reference evidence="2 3" key="1">
    <citation type="submission" date="2016-05" db="EMBL/GenBank/DDBJ databases">
        <title>Comparative genomics of biotechnologically important yeasts.</title>
        <authorList>
            <consortium name="DOE Joint Genome Institute"/>
            <person name="Riley R."/>
            <person name="Haridas S."/>
            <person name="Wolfe K.H."/>
            <person name="Lopes M.R."/>
            <person name="Hittinger C.T."/>
            <person name="Goker M."/>
            <person name="Salamov A."/>
            <person name="Wisecaver J."/>
            <person name="Long T.M."/>
            <person name="Aerts A.L."/>
            <person name="Barry K."/>
            <person name="Choi C."/>
            <person name="Clum A."/>
            <person name="Coughlan A.Y."/>
            <person name="Deshpande S."/>
            <person name="Douglass A.P."/>
            <person name="Hanson S.J."/>
            <person name="Klenk H.-P."/>
            <person name="LaButti K."/>
            <person name="Lapidus A."/>
            <person name="Lindquist E."/>
            <person name="Lipzen A."/>
            <person name="Meier-kolthoff J.P."/>
            <person name="Ohm R.A."/>
            <person name="Otillar R.P."/>
            <person name="Pangilinan J."/>
            <person name="Peng Y."/>
            <person name="Rokas A."/>
            <person name="Rosa C.A."/>
            <person name="Scheuner C."/>
            <person name="Sibirny A.A."/>
            <person name="Slot J.C."/>
            <person name="Stielow J.B."/>
            <person name="Sun H."/>
            <person name="Kurtzman C.P."/>
            <person name="Blackwell M."/>
            <person name="Grigoriev I.V."/>
            <person name="Jeffries T.W."/>
        </authorList>
    </citation>
    <scope>NUCLEOTIDE SEQUENCE [LARGE SCALE GENOMIC DNA]</scope>
    <source>
        <strain evidence="2 3">NRRL YB-4993</strain>
    </source>
</reference>
<dbReference type="EMBL" id="LXTC01000001">
    <property type="protein sequence ID" value="OBA22998.1"/>
    <property type="molecule type" value="Genomic_DNA"/>
</dbReference>
<sequence>MYACILCFFFIVSFDQFFPLMSRFIHSFYLFFVVYLFVRPIYFCNPVFRLIAWIYLQFDSDTLLSFFILLSFFLPLIFQI</sequence>
<dbReference type="GeneID" id="30032398"/>
<keyword evidence="1" id="KW-1133">Transmembrane helix</keyword>
<evidence type="ECO:0000256" key="1">
    <source>
        <dbReference type="SAM" id="Phobius"/>
    </source>
</evidence>
<feature type="transmembrane region" description="Helical" evidence="1">
    <location>
        <begin position="54"/>
        <end position="78"/>
    </location>
</feature>
<evidence type="ECO:0000313" key="3">
    <source>
        <dbReference type="Proteomes" id="UP000092555"/>
    </source>
</evidence>
<dbReference type="RefSeq" id="XP_018713479.1">
    <property type="nucleotide sequence ID" value="XM_018859423.1"/>
</dbReference>
<dbReference type="Proteomes" id="UP000092555">
    <property type="component" value="Unassembled WGS sequence"/>
</dbReference>
<keyword evidence="1" id="KW-0812">Transmembrane</keyword>
<keyword evidence="1" id="KW-0472">Membrane</keyword>
<dbReference type="AlphaFoldDB" id="A0A1A0HGL9"/>
<name>A0A1A0HGL9_9ASCO</name>